<evidence type="ECO:0000259" key="4">
    <source>
        <dbReference type="Pfam" id="PF17676"/>
    </source>
</evidence>
<dbReference type="InterPro" id="IPR029062">
    <property type="entry name" value="Class_I_gatase-like"/>
</dbReference>
<evidence type="ECO:0000313" key="6">
    <source>
        <dbReference type="Proteomes" id="UP000001351"/>
    </source>
</evidence>
<dbReference type="Pfam" id="PF17676">
    <property type="entry name" value="Peptidase_S66C"/>
    <property type="match status" value="1"/>
</dbReference>
<dbReference type="PANTHER" id="PTHR30237">
    <property type="entry name" value="MURAMOYLTETRAPEPTIDE CARBOXYPEPTIDASE"/>
    <property type="match status" value="1"/>
</dbReference>
<dbReference type="InterPro" id="IPR040921">
    <property type="entry name" value="Peptidase_S66C"/>
</dbReference>
<evidence type="ECO:0000256" key="2">
    <source>
        <dbReference type="ARBA" id="ARBA00022801"/>
    </source>
</evidence>
<dbReference type="InterPro" id="IPR040449">
    <property type="entry name" value="Peptidase_S66_N"/>
</dbReference>
<evidence type="ECO:0000259" key="3">
    <source>
        <dbReference type="Pfam" id="PF02016"/>
    </source>
</evidence>
<dbReference type="Gene3D" id="3.50.30.60">
    <property type="entry name" value="LD-carboxypeptidase A C-terminal domain-like"/>
    <property type="match status" value="1"/>
</dbReference>
<dbReference type="KEGG" id="sur:STAUR_6140"/>
<dbReference type="GO" id="GO:0016787">
    <property type="term" value="F:hydrolase activity"/>
    <property type="evidence" value="ECO:0007669"/>
    <property type="project" value="UniProtKB-KW"/>
</dbReference>
<evidence type="ECO:0000313" key="5">
    <source>
        <dbReference type="EMBL" id="ADO73897.1"/>
    </source>
</evidence>
<dbReference type="CDD" id="cd07062">
    <property type="entry name" value="Peptidase_S66_mccF_like"/>
    <property type="match status" value="1"/>
</dbReference>
<dbReference type="EMBL" id="CP002271">
    <property type="protein sequence ID" value="ADO73897.1"/>
    <property type="molecule type" value="Genomic_DNA"/>
</dbReference>
<keyword evidence="6" id="KW-1185">Reference proteome</keyword>
<dbReference type="STRING" id="378806.STAUR_6140"/>
<dbReference type="PIRSF" id="PIRSF028757">
    <property type="entry name" value="LD-carboxypeptidase"/>
    <property type="match status" value="1"/>
</dbReference>
<sequence length="350" mass="38798">MLSNLIIPKHLNSGDKVATVSLSWGGPGDARLRARYEIGKKQLQETFGVQVVEMPHTLKDPDFIYKNPQARADDLHEAFLNPGIKAVISTIGGSDSVRLIDKVDLNILRNNPKIFLGYSDATVTNFMCLAAGLRSYNGPAIMTQCGENGGMHDYVVASMRKTLFSNEVIGEIAPSAEGYTTEHVPWEDSSTFSQKRTMNPQTGWHYIQGEAPVSGRLIGGCGETHMMFVGSKIWSRADLWKDAILFMENSEDAISAEQFLYNMRCFGAQGIIQTLKGILFAKPCRVPLEKWADYGEMLKRVTAEFDRPDIPIVTHMDFGHVDPIFTLPFGAMATIDPAKKRFSIDEPGCL</sequence>
<dbReference type="Pfam" id="PF02016">
    <property type="entry name" value="Peptidase_S66"/>
    <property type="match status" value="1"/>
</dbReference>
<dbReference type="eggNOG" id="COG1619">
    <property type="taxonomic scope" value="Bacteria"/>
</dbReference>
<dbReference type="Proteomes" id="UP000001351">
    <property type="component" value="Chromosome"/>
</dbReference>
<reference evidence="5 6" key="1">
    <citation type="journal article" date="2011" name="Mol. Biol. Evol.">
        <title>Comparative genomic analysis of fruiting body formation in Myxococcales.</title>
        <authorList>
            <person name="Huntley S."/>
            <person name="Hamann N."/>
            <person name="Wegener-Feldbrugge S."/>
            <person name="Treuner-Lange A."/>
            <person name="Kube M."/>
            <person name="Reinhardt R."/>
            <person name="Klages S."/>
            <person name="Muller R."/>
            <person name="Ronning C.M."/>
            <person name="Nierman W.C."/>
            <person name="Sogaard-Andersen L."/>
        </authorList>
    </citation>
    <scope>NUCLEOTIDE SEQUENCE [LARGE SCALE GENOMIC DNA]</scope>
    <source>
        <strain evidence="5 6">DW4/3-1</strain>
    </source>
</reference>
<dbReference type="HOGENOM" id="CLU_034346_1_0_7"/>
<dbReference type="InterPro" id="IPR003507">
    <property type="entry name" value="S66_fam"/>
</dbReference>
<dbReference type="AlphaFoldDB" id="E3FEC7"/>
<evidence type="ECO:0000256" key="1">
    <source>
        <dbReference type="ARBA" id="ARBA00010233"/>
    </source>
</evidence>
<keyword evidence="2" id="KW-0378">Hydrolase</keyword>
<protein>
    <submittedName>
        <fullName evidence="5">Peptidase S66, LD-carboxypeptidase A family protein</fullName>
    </submittedName>
</protein>
<organism evidence="5 6">
    <name type="scientific">Stigmatella aurantiaca (strain DW4/3-1)</name>
    <dbReference type="NCBI Taxonomy" id="378806"/>
    <lineage>
        <taxon>Bacteria</taxon>
        <taxon>Pseudomonadati</taxon>
        <taxon>Myxococcota</taxon>
        <taxon>Myxococcia</taxon>
        <taxon>Myxococcales</taxon>
        <taxon>Cystobacterineae</taxon>
        <taxon>Archangiaceae</taxon>
        <taxon>Stigmatella</taxon>
    </lineage>
</organism>
<dbReference type="PANTHER" id="PTHR30237:SF4">
    <property type="entry name" value="LD-CARBOXYPEPTIDASE C-TERMINAL DOMAIN-CONTAINING PROTEIN"/>
    <property type="match status" value="1"/>
</dbReference>
<feature type="domain" description="LD-carboxypeptidase C-terminal" evidence="4">
    <location>
        <begin position="214"/>
        <end position="335"/>
    </location>
</feature>
<dbReference type="SUPFAM" id="SSF141986">
    <property type="entry name" value="LD-carboxypeptidase A C-terminal domain-like"/>
    <property type="match status" value="1"/>
</dbReference>
<dbReference type="InterPro" id="IPR027478">
    <property type="entry name" value="LdcA_N"/>
</dbReference>
<comment type="similarity">
    <text evidence="1">Belongs to the peptidase S66 family.</text>
</comment>
<dbReference type="InterPro" id="IPR027461">
    <property type="entry name" value="Carboxypeptidase_A_C_sf"/>
</dbReference>
<dbReference type="RefSeq" id="WP_013377146.1">
    <property type="nucleotide sequence ID" value="NC_014623.1"/>
</dbReference>
<feature type="domain" description="LD-carboxypeptidase N-terminal" evidence="3">
    <location>
        <begin position="17"/>
        <end position="138"/>
    </location>
</feature>
<dbReference type="OrthoDB" id="9807329at2"/>
<accession>E3FEC7</accession>
<dbReference type="SUPFAM" id="SSF52317">
    <property type="entry name" value="Class I glutamine amidotransferase-like"/>
    <property type="match status" value="1"/>
</dbReference>
<proteinExistence type="inferred from homology"/>
<gene>
    <name evidence="5" type="ordered locus">STAUR_6140</name>
</gene>
<dbReference type="Gene3D" id="3.40.50.10740">
    <property type="entry name" value="Class I glutamine amidotransferase-like"/>
    <property type="match status" value="1"/>
</dbReference>
<name>E3FEC7_STIAD</name>